<dbReference type="EMBL" id="CP013690">
    <property type="protein sequence ID" value="ALU26308.1"/>
    <property type="molecule type" value="Genomic_DNA"/>
</dbReference>
<proteinExistence type="predicted"/>
<dbReference type="KEGG" id="mod:AS202_09195"/>
<sequence length="201" mass="23567">MNLDDLKKSWQEQELPNDIVASEKLNEKVGCLPLDKIRGNVKKEIWIQVLSIVFIAFTPRLLRIDDTRIGGFYLFYGIFVLITGYYILKMYRFYKTSASLELNSRDSLYDSYYNVKLYIQMYENFCYSLIPFGILLLLAVSPSSQLDLILGGDLHALKYLGIVSIIMVVLIYFIAKYWIKKLYGQYLKQIEDTLNQFKEQE</sequence>
<organism evidence="1 2">
    <name type="scientific">Myroides odoratimimus</name>
    <dbReference type="NCBI Taxonomy" id="76832"/>
    <lineage>
        <taxon>Bacteria</taxon>
        <taxon>Pseudomonadati</taxon>
        <taxon>Bacteroidota</taxon>
        <taxon>Flavobacteriia</taxon>
        <taxon>Flavobacteriales</taxon>
        <taxon>Flavobacteriaceae</taxon>
        <taxon>Myroides</taxon>
    </lineage>
</organism>
<accession>A0A0S7EF71</accession>
<dbReference type="Proteomes" id="UP000069030">
    <property type="component" value="Chromosome"/>
</dbReference>
<dbReference type="eggNOG" id="ENOG503318C">
    <property type="taxonomic scope" value="Bacteria"/>
</dbReference>
<protein>
    <submittedName>
        <fullName evidence="1">Uncharacterized protein</fullName>
    </submittedName>
</protein>
<evidence type="ECO:0000313" key="2">
    <source>
        <dbReference type="Proteomes" id="UP000069030"/>
    </source>
</evidence>
<evidence type="ECO:0000313" key="1">
    <source>
        <dbReference type="EMBL" id="ALU26308.1"/>
    </source>
</evidence>
<dbReference type="RefSeq" id="WP_006257169.1">
    <property type="nucleotide sequence ID" value="NZ_BCMQ01000006.1"/>
</dbReference>
<name>A0A0S7EF71_9FLAO</name>
<dbReference type="AlphaFoldDB" id="A0A0S7EF71"/>
<reference evidence="1 2" key="1">
    <citation type="journal article" date="2016" name="J. Zhejiang Univ. Sci. B">
        <title>Antibiotic resistance mechanisms of Myroides sp.</title>
        <authorList>
            <person name="Hu S."/>
            <person name="Yuan S."/>
            <person name="Qu H."/>
            <person name="Jiang T."/>
            <person name="Zhou Y."/>
            <person name="Wang M."/>
            <person name="Ming D."/>
        </authorList>
    </citation>
    <scope>NUCLEOTIDE SEQUENCE [LARGE SCALE GENOMIC DNA]</scope>
    <source>
        <strain evidence="1 2">PR63039</strain>
    </source>
</reference>
<gene>
    <name evidence="1" type="ORF">AS202_09195</name>
</gene>